<organism evidence="2">
    <name type="scientific">bioreactor metagenome</name>
    <dbReference type="NCBI Taxonomy" id="1076179"/>
    <lineage>
        <taxon>unclassified sequences</taxon>
        <taxon>metagenomes</taxon>
        <taxon>ecological metagenomes</taxon>
    </lineage>
</organism>
<dbReference type="EMBL" id="VSSQ01002575">
    <property type="protein sequence ID" value="MPM16243.1"/>
    <property type="molecule type" value="Genomic_DNA"/>
</dbReference>
<keyword evidence="1" id="KW-0812">Transmembrane</keyword>
<accession>A0A644XPR6</accession>
<sequence>MRRFTFPPPALVFLFLLFFACPSHAYSRYPLGGVWEYSGSVTVTIDGQQAVLRDSGRITIDSDYSYDWWSSDFDEYIEAFRARGSFSVSLTPEIREDYHHSDWVNHWYNFRSFEITIDNVQYYMELTGRTRADLRITRTISGRRVSAVFSASRIRWDNDWDDDYDDGWHYGIGAGCDIGTPLSLLFLLPLLFLCRKK</sequence>
<protein>
    <submittedName>
        <fullName evidence="2">Uncharacterized protein</fullName>
    </submittedName>
</protein>
<dbReference type="AlphaFoldDB" id="A0A644XPR6"/>
<reference evidence="2" key="1">
    <citation type="submission" date="2019-08" db="EMBL/GenBank/DDBJ databases">
        <authorList>
            <person name="Kucharzyk K."/>
            <person name="Murdoch R.W."/>
            <person name="Higgins S."/>
            <person name="Loffler F."/>
        </authorList>
    </citation>
    <scope>NUCLEOTIDE SEQUENCE</scope>
</reference>
<dbReference type="PROSITE" id="PS51257">
    <property type="entry name" value="PROKAR_LIPOPROTEIN"/>
    <property type="match status" value="1"/>
</dbReference>
<name>A0A644XPR6_9ZZZZ</name>
<proteinExistence type="predicted"/>
<evidence type="ECO:0000256" key="1">
    <source>
        <dbReference type="SAM" id="Phobius"/>
    </source>
</evidence>
<keyword evidence="1" id="KW-0472">Membrane</keyword>
<comment type="caution">
    <text evidence="2">The sequence shown here is derived from an EMBL/GenBank/DDBJ whole genome shotgun (WGS) entry which is preliminary data.</text>
</comment>
<feature type="transmembrane region" description="Helical" evidence="1">
    <location>
        <begin position="168"/>
        <end position="193"/>
    </location>
</feature>
<gene>
    <name evidence="2" type="ORF">SDC9_62621</name>
</gene>
<keyword evidence="1" id="KW-1133">Transmembrane helix</keyword>
<evidence type="ECO:0000313" key="2">
    <source>
        <dbReference type="EMBL" id="MPM16243.1"/>
    </source>
</evidence>